<dbReference type="Gene3D" id="1.20.1050.40">
    <property type="entry name" value="Endopeptidase. Chain P, domain 1"/>
    <property type="match status" value="1"/>
</dbReference>
<evidence type="ECO:0000256" key="3">
    <source>
        <dbReference type="ARBA" id="ARBA00022723"/>
    </source>
</evidence>
<dbReference type="GO" id="GO:0006518">
    <property type="term" value="P:peptide metabolic process"/>
    <property type="evidence" value="ECO:0007669"/>
    <property type="project" value="TreeGrafter"/>
</dbReference>
<dbReference type="EC" id="3.4.24.37" evidence="9"/>
<dbReference type="GO" id="GO:0046872">
    <property type="term" value="F:metal ion binding"/>
    <property type="evidence" value="ECO:0007669"/>
    <property type="project" value="UniProtKB-UniRule"/>
</dbReference>
<dbReference type="SUPFAM" id="SSF55486">
    <property type="entry name" value="Metalloproteases ('zincins'), catalytic domain"/>
    <property type="match status" value="1"/>
</dbReference>
<dbReference type="EMBL" id="JANBOH010000457">
    <property type="protein sequence ID" value="KAJ1642177.1"/>
    <property type="molecule type" value="Genomic_DNA"/>
</dbReference>
<keyword evidence="3 7" id="KW-0479">Metal-binding</keyword>
<sequence length="549" mass="63437">MTTSAVSSAALVATPLSVKESMLDFNYSVENIELTVKQFIAEANKVYDQVASVVNPTFETVFYPFAMISNRQGTKRNVFYLLANTSMDKATRDACEEAEKIFSKFDIDVYAREDLFKVMSAVYENKAEMDKLCKEDIRLVEKIVEDFLDNGLSLQKEDREKLKEMKKHLSELEISFGQNVSADKSSILFTREELAGLPESFLEDHKTQDKDGFEKYLVTTKYPDLFPVLNYAQNEETRQKISFLNNTRCPENIELLQEAVEIRRNSAKLLGYKNHAELIVKKKMAKTPESVMEFENDLLAKLTVLAKQEIKEFEKLKKMDKEAANEEYNDLFAWDWDYYGNKIKEKNYNVDQEIIKQYFSVDKVVPGILSIYENMLGLHFVKVENPPVWHPDVEMYEAWEADKSKFIGHFYLDLYPRDNKYSHAAMFTLRSGTMKPDGTFEYPSSALVTNFPKPTFDKTWRVATFGHIMGGYDAGYYGYLWSKVFSQDMFEARFKKEGLFNKQTGMDYRREILAPGGSRDASISLEKFLGRKPQNTAFMRAIGLACDEE</sequence>
<dbReference type="InterPro" id="IPR024077">
    <property type="entry name" value="Neurolysin/TOP_dom2"/>
</dbReference>
<evidence type="ECO:0000256" key="2">
    <source>
        <dbReference type="ARBA" id="ARBA00022670"/>
    </source>
</evidence>
<dbReference type="Proteomes" id="UP001145021">
    <property type="component" value="Unassembled WGS sequence"/>
</dbReference>
<dbReference type="PANTHER" id="PTHR11804">
    <property type="entry name" value="PROTEASE M3 THIMET OLIGOPEPTIDASE-RELATED"/>
    <property type="match status" value="1"/>
</dbReference>
<evidence type="ECO:0000256" key="7">
    <source>
        <dbReference type="RuleBase" id="RU003435"/>
    </source>
</evidence>
<proteinExistence type="inferred from homology"/>
<gene>
    <name evidence="9" type="primary">PRD1_4</name>
    <name evidence="9" type="ORF">LPJ64_005950</name>
</gene>
<evidence type="ECO:0000313" key="10">
    <source>
        <dbReference type="Proteomes" id="UP001145021"/>
    </source>
</evidence>
<keyword evidence="5 7" id="KW-0862">Zinc</keyword>
<dbReference type="GO" id="GO:0004222">
    <property type="term" value="F:metalloendopeptidase activity"/>
    <property type="evidence" value="ECO:0007669"/>
    <property type="project" value="UniProtKB-EC"/>
</dbReference>
<reference evidence="9" key="1">
    <citation type="submission" date="2022-07" db="EMBL/GenBank/DDBJ databases">
        <title>Phylogenomic reconstructions and comparative analyses of Kickxellomycotina fungi.</title>
        <authorList>
            <person name="Reynolds N.K."/>
            <person name="Stajich J.E."/>
            <person name="Barry K."/>
            <person name="Grigoriev I.V."/>
            <person name="Crous P."/>
            <person name="Smith M.E."/>
        </authorList>
    </citation>
    <scope>NUCLEOTIDE SEQUENCE</scope>
    <source>
        <strain evidence="9">NBRC 105413</strain>
    </source>
</reference>
<organism evidence="9 10">
    <name type="scientific">Coemansia asiatica</name>
    <dbReference type="NCBI Taxonomy" id="1052880"/>
    <lineage>
        <taxon>Eukaryota</taxon>
        <taxon>Fungi</taxon>
        <taxon>Fungi incertae sedis</taxon>
        <taxon>Zoopagomycota</taxon>
        <taxon>Kickxellomycotina</taxon>
        <taxon>Kickxellomycetes</taxon>
        <taxon>Kickxellales</taxon>
        <taxon>Kickxellaceae</taxon>
        <taxon>Coemansia</taxon>
    </lineage>
</organism>
<evidence type="ECO:0000256" key="5">
    <source>
        <dbReference type="ARBA" id="ARBA00022833"/>
    </source>
</evidence>
<evidence type="ECO:0000256" key="6">
    <source>
        <dbReference type="ARBA" id="ARBA00023049"/>
    </source>
</evidence>
<dbReference type="GO" id="GO:0005758">
    <property type="term" value="C:mitochondrial intermembrane space"/>
    <property type="evidence" value="ECO:0007669"/>
    <property type="project" value="TreeGrafter"/>
</dbReference>
<keyword evidence="10" id="KW-1185">Reference proteome</keyword>
<dbReference type="CDD" id="cd06455">
    <property type="entry name" value="M3A_TOP"/>
    <property type="match status" value="1"/>
</dbReference>
<dbReference type="InterPro" id="IPR024080">
    <property type="entry name" value="Neurolysin/TOP_N"/>
</dbReference>
<protein>
    <submittedName>
        <fullName evidence="9">Metalloendopeptidase</fullName>
        <ecNumber evidence="9">3.4.24.37</ecNumber>
    </submittedName>
</protein>
<dbReference type="Pfam" id="PF01432">
    <property type="entry name" value="Peptidase_M3"/>
    <property type="match status" value="1"/>
</dbReference>
<dbReference type="PANTHER" id="PTHR11804:SF84">
    <property type="entry name" value="SACCHAROLYSIN"/>
    <property type="match status" value="1"/>
</dbReference>
<evidence type="ECO:0000259" key="8">
    <source>
        <dbReference type="Pfam" id="PF01432"/>
    </source>
</evidence>
<dbReference type="AlphaFoldDB" id="A0A9W7XF45"/>
<evidence type="ECO:0000313" key="9">
    <source>
        <dbReference type="EMBL" id="KAJ1642177.1"/>
    </source>
</evidence>
<evidence type="ECO:0000256" key="1">
    <source>
        <dbReference type="ARBA" id="ARBA00006040"/>
    </source>
</evidence>
<keyword evidence="4 7" id="KW-0378">Hydrolase</keyword>
<comment type="similarity">
    <text evidence="1 7">Belongs to the peptidase M3 family.</text>
</comment>
<dbReference type="Gene3D" id="1.10.1370.10">
    <property type="entry name" value="Neurolysin, domain 3"/>
    <property type="match status" value="2"/>
</dbReference>
<accession>A0A9W7XF45</accession>
<keyword evidence="2 7" id="KW-0645">Protease</keyword>
<evidence type="ECO:0000256" key="4">
    <source>
        <dbReference type="ARBA" id="ARBA00022801"/>
    </source>
</evidence>
<name>A0A9W7XF45_9FUNG</name>
<dbReference type="GO" id="GO:0006508">
    <property type="term" value="P:proteolysis"/>
    <property type="evidence" value="ECO:0007669"/>
    <property type="project" value="UniProtKB-KW"/>
</dbReference>
<dbReference type="InterPro" id="IPR001567">
    <property type="entry name" value="Pept_M3A_M3B_dom"/>
</dbReference>
<feature type="domain" description="Peptidase M3A/M3B catalytic" evidence="8">
    <location>
        <begin position="229"/>
        <end position="458"/>
    </location>
</feature>
<comment type="caution">
    <text evidence="9">The sequence shown here is derived from an EMBL/GenBank/DDBJ whole genome shotgun (WGS) entry which is preliminary data.</text>
</comment>
<comment type="cofactor">
    <cofactor evidence="7">
        <name>Zn(2+)</name>
        <dbReference type="ChEBI" id="CHEBI:29105"/>
    </cofactor>
    <text evidence="7">Binds 1 zinc ion.</text>
</comment>
<keyword evidence="6 7" id="KW-0482">Metalloprotease</keyword>
<dbReference type="InterPro" id="IPR045090">
    <property type="entry name" value="Pept_M3A_M3B"/>
</dbReference>